<organism evidence="1 2">
    <name type="scientific">Bacillus cereus</name>
    <dbReference type="NCBI Taxonomy" id="1396"/>
    <lineage>
        <taxon>Bacteria</taxon>
        <taxon>Bacillati</taxon>
        <taxon>Bacillota</taxon>
        <taxon>Bacilli</taxon>
        <taxon>Bacillales</taxon>
        <taxon>Bacillaceae</taxon>
        <taxon>Bacillus</taxon>
        <taxon>Bacillus cereus group</taxon>
    </lineage>
</organism>
<comment type="caution">
    <text evidence="1">The sequence shown here is derived from an EMBL/GenBank/DDBJ whole genome shotgun (WGS) entry which is preliminary data.</text>
</comment>
<dbReference type="Proteomes" id="UP000221438">
    <property type="component" value="Unassembled WGS sequence"/>
</dbReference>
<sequence>MLISGSMNTGKTRKKKYLKRIEMKEQREIPLLFFMDKMKLKVIFLPIFEYKKNVHALFRGRGEYVDRVS</sequence>
<name>A0A2A8UAZ4_BACCE</name>
<protein>
    <submittedName>
        <fullName evidence="1">Uncharacterized protein</fullName>
    </submittedName>
</protein>
<dbReference type="EMBL" id="NUJQ01000017">
    <property type="protein sequence ID" value="PGQ08645.1"/>
    <property type="molecule type" value="Genomic_DNA"/>
</dbReference>
<reference evidence="1 2" key="1">
    <citation type="submission" date="2017-09" db="EMBL/GenBank/DDBJ databases">
        <title>Large-scale bioinformatics analysis of Bacillus genomes uncovers conserved roles of natural products in bacterial physiology.</title>
        <authorList>
            <consortium name="Agbiome Team Llc"/>
            <person name="Bleich R.M."/>
            <person name="Grubbs K.J."/>
            <person name="Santa Maria K.C."/>
            <person name="Allen S.E."/>
            <person name="Farag S."/>
            <person name="Shank E.A."/>
            <person name="Bowers A."/>
        </authorList>
    </citation>
    <scope>NUCLEOTIDE SEQUENCE [LARGE SCALE GENOMIC DNA]</scope>
    <source>
        <strain evidence="1 2">AFS046104</strain>
    </source>
</reference>
<gene>
    <name evidence="1" type="ORF">COA08_14545</name>
</gene>
<dbReference type="AlphaFoldDB" id="A0A2A8UAZ4"/>
<accession>A0A2A8UAZ4</accession>
<evidence type="ECO:0000313" key="2">
    <source>
        <dbReference type="Proteomes" id="UP000221438"/>
    </source>
</evidence>
<evidence type="ECO:0000313" key="1">
    <source>
        <dbReference type="EMBL" id="PGQ08645.1"/>
    </source>
</evidence>
<proteinExistence type="predicted"/>